<dbReference type="EMBL" id="LR796592">
    <property type="protein sequence ID" value="CAB4153257.1"/>
    <property type="molecule type" value="Genomic_DNA"/>
</dbReference>
<sequence>MTRFANANNATAAASRSVRMFIAIDLDFSTGHVYAHDGIGDITFGGNTYLGVGQFGGIEVVQESVEVIARPVVLTLSGVETNLVSTTMTEIYQNRTATLYLGFLNVDANTLIATPEIAWEGRMNQMSISMGVATSSIRLSCEHRLRREPHIARYTDAEQQNEFANDKFFNLLHTINGFVGKWGTRDTGYGGTGSPNVRNGIDGRVYRV</sequence>
<protein>
    <submittedName>
        <fullName evidence="1">Uncharacterized protein</fullName>
    </submittedName>
</protein>
<organism evidence="1">
    <name type="scientific">uncultured Caudovirales phage</name>
    <dbReference type="NCBI Taxonomy" id="2100421"/>
    <lineage>
        <taxon>Viruses</taxon>
        <taxon>Duplodnaviria</taxon>
        <taxon>Heunggongvirae</taxon>
        <taxon>Uroviricota</taxon>
        <taxon>Caudoviricetes</taxon>
        <taxon>Peduoviridae</taxon>
        <taxon>Maltschvirus</taxon>
        <taxon>Maltschvirus maltsch</taxon>
    </lineage>
</organism>
<evidence type="ECO:0000313" key="1">
    <source>
        <dbReference type="EMBL" id="CAB4153257.1"/>
    </source>
</evidence>
<reference evidence="1" key="1">
    <citation type="submission" date="2020-04" db="EMBL/GenBank/DDBJ databases">
        <authorList>
            <person name="Chiriac C."/>
            <person name="Salcher M."/>
            <person name="Ghai R."/>
            <person name="Kavagutti S V."/>
        </authorList>
    </citation>
    <scope>NUCLEOTIDE SEQUENCE</scope>
</reference>
<gene>
    <name evidence="1" type="ORF">UFOVP605_53</name>
</gene>
<proteinExistence type="predicted"/>
<name>A0A6J5N4H3_9CAUD</name>
<accession>A0A6J5N4H3</accession>